<comment type="caution">
    <text evidence="3">The sequence shown here is derived from an EMBL/GenBank/DDBJ whole genome shotgun (WGS) entry which is preliminary data.</text>
</comment>
<dbReference type="InterPro" id="IPR000073">
    <property type="entry name" value="AB_hydrolase_1"/>
</dbReference>
<sequence length="513" mass="55669">MSRSCKASSLHATRLATEFIMHLAVCPAIRRHDKQASSGGEIDKHCALANHIPALQIGQHRDPSGPSQPLYNAGPFSRATMKKTLLLCFIHGFKGGDNTFANFPSHLKAILQHALPKVTVLAITYPKYETRGDLAECVARFKEWLQNKVIDLEVANSTPSPTVDPSVRTILIGHSMGGIVAAETLLSLVEEQPIRSPHNSASSISDASQLMFPYIQGLMAFDTPYLGIAPGVVAHGAEKHWNTANSAYSAYNNVAGAFGWGKSPKPSGTPVDASRALPAATVTDAGADAASAPLWQKYGRVALFAGAAGAVAAGGAAAYLKRDQLSAGLAFATSHLEFVGSLARPEEMRKRLASIAQLTSSRDLGFANMYTTLGHAVDAQQTSAWTGKVLGRDRTFCNLPKGDLKKFFIPAVNDRSEAETWAHMTMFEPKNNPGYYTMSEEAKEHIIDWAEETQWYKESDGPMKGVGVEDEAEFVERPDEMMEEEEFENVKRPSTDAWTADEATQAWGKKDEL</sequence>
<dbReference type="Gene3D" id="3.40.50.1820">
    <property type="entry name" value="alpha/beta hydrolase"/>
    <property type="match status" value="1"/>
</dbReference>
<dbReference type="OrthoDB" id="442243at2759"/>
<feature type="domain" description="AB hydrolase-1" evidence="2">
    <location>
        <begin position="89"/>
        <end position="300"/>
    </location>
</feature>
<organism evidence="3 4">
    <name type="scientific">Periconia digitata</name>
    <dbReference type="NCBI Taxonomy" id="1303443"/>
    <lineage>
        <taxon>Eukaryota</taxon>
        <taxon>Fungi</taxon>
        <taxon>Dikarya</taxon>
        <taxon>Ascomycota</taxon>
        <taxon>Pezizomycotina</taxon>
        <taxon>Dothideomycetes</taxon>
        <taxon>Pleosporomycetidae</taxon>
        <taxon>Pleosporales</taxon>
        <taxon>Massarineae</taxon>
        <taxon>Periconiaceae</taxon>
        <taxon>Periconia</taxon>
    </lineage>
</organism>
<dbReference type="Proteomes" id="UP001152607">
    <property type="component" value="Unassembled WGS sequence"/>
</dbReference>
<accession>A0A9W4XHN1</accession>
<feature type="region of interest" description="Disordered" evidence="1">
    <location>
        <begin position="475"/>
        <end position="513"/>
    </location>
</feature>
<proteinExistence type="predicted"/>
<dbReference type="AlphaFoldDB" id="A0A9W4XHN1"/>
<evidence type="ECO:0000256" key="1">
    <source>
        <dbReference type="SAM" id="MobiDB-lite"/>
    </source>
</evidence>
<dbReference type="InterPro" id="IPR029058">
    <property type="entry name" value="AB_hydrolase_fold"/>
</dbReference>
<evidence type="ECO:0000313" key="3">
    <source>
        <dbReference type="EMBL" id="CAI6332288.1"/>
    </source>
</evidence>
<protein>
    <recommendedName>
        <fullName evidence="2">AB hydrolase-1 domain-containing protein</fullName>
    </recommendedName>
</protein>
<dbReference type="SUPFAM" id="SSF53474">
    <property type="entry name" value="alpha/beta-Hydrolases"/>
    <property type="match status" value="1"/>
</dbReference>
<reference evidence="3" key="1">
    <citation type="submission" date="2023-01" db="EMBL/GenBank/DDBJ databases">
        <authorList>
            <person name="Van Ghelder C."/>
            <person name="Rancurel C."/>
        </authorList>
    </citation>
    <scope>NUCLEOTIDE SEQUENCE</scope>
    <source>
        <strain evidence="3">CNCM I-4278</strain>
    </source>
</reference>
<name>A0A9W4XHN1_9PLEO</name>
<dbReference type="EMBL" id="CAOQHR010000003">
    <property type="protein sequence ID" value="CAI6332288.1"/>
    <property type="molecule type" value="Genomic_DNA"/>
</dbReference>
<evidence type="ECO:0000259" key="2">
    <source>
        <dbReference type="Pfam" id="PF12697"/>
    </source>
</evidence>
<evidence type="ECO:0000313" key="4">
    <source>
        <dbReference type="Proteomes" id="UP001152607"/>
    </source>
</evidence>
<dbReference type="PANTHER" id="PTHR47842:SF1">
    <property type="entry name" value="DUF676 DOMAIN-CONTAINING PROTEIN"/>
    <property type="match status" value="1"/>
</dbReference>
<keyword evidence="4" id="KW-1185">Reference proteome</keyword>
<dbReference type="Pfam" id="PF12697">
    <property type="entry name" value="Abhydrolase_6"/>
    <property type="match status" value="1"/>
</dbReference>
<gene>
    <name evidence="3" type="ORF">PDIGIT_LOCUS5321</name>
</gene>
<dbReference type="PANTHER" id="PTHR47842">
    <property type="entry name" value="EXPRESSED PROTEIN"/>
    <property type="match status" value="1"/>
</dbReference>